<name>A0A7G6E476_THEFR</name>
<dbReference type="GO" id="GO:0030313">
    <property type="term" value="C:cell envelope"/>
    <property type="evidence" value="ECO:0007669"/>
    <property type="project" value="UniProtKB-SubCell"/>
</dbReference>
<comment type="subunit">
    <text evidence="5">Heterodimer of a large and a small subunit.</text>
</comment>
<feature type="signal peptide" evidence="14">
    <location>
        <begin position="1"/>
        <end position="31"/>
    </location>
</feature>
<dbReference type="Gene3D" id="4.10.480.10">
    <property type="entry name" value="Cytochrome-c3 hydrogenase, C-terminal domain"/>
    <property type="match status" value="1"/>
</dbReference>
<dbReference type="PROSITE" id="PS51318">
    <property type="entry name" value="TAT"/>
    <property type="match status" value="1"/>
</dbReference>
<evidence type="ECO:0000256" key="8">
    <source>
        <dbReference type="ARBA" id="ARBA00022729"/>
    </source>
</evidence>
<dbReference type="PANTHER" id="PTHR30013">
    <property type="entry name" value="NIFE / NIFESE HYDROGENASE SMALL SUBUNIT FAMILY MEMBER"/>
    <property type="match status" value="1"/>
</dbReference>
<dbReference type="KEGG" id="tfr:BR63_11505"/>
<dbReference type="GO" id="GO:0009375">
    <property type="term" value="C:ferredoxin hydrogenase complex"/>
    <property type="evidence" value="ECO:0007669"/>
    <property type="project" value="InterPro"/>
</dbReference>
<keyword evidence="6 13" id="KW-0004">4Fe-4S</keyword>
<feature type="binding site" evidence="13">
    <location>
        <position position="226"/>
    </location>
    <ligand>
        <name>[4Fe-4S] cluster</name>
        <dbReference type="ChEBI" id="CHEBI:49883"/>
        <label>2</label>
    </ligand>
</feature>
<evidence type="ECO:0000256" key="11">
    <source>
        <dbReference type="ARBA" id="ARBA00023014"/>
    </source>
</evidence>
<evidence type="ECO:0000259" key="16">
    <source>
        <dbReference type="Pfam" id="PF14720"/>
    </source>
</evidence>
<evidence type="ECO:0000256" key="1">
    <source>
        <dbReference type="ARBA" id="ARBA00001927"/>
    </source>
</evidence>
<feature type="binding site" evidence="13">
    <location>
        <position position="153"/>
    </location>
    <ligand>
        <name>[4Fe-4S] cluster</name>
        <dbReference type="ChEBI" id="CHEBI:49883"/>
        <label>1</label>
    </ligand>
</feature>
<dbReference type="GO" id="GO:0044569">
    <property type="term" value="C:[Ni-Fe] hydrogenase complex"/>
    <property type="evidence" value="ECO:0007669"/>
    <property type="project" value="TreeGrafter"/>
</dbReference>
<dbReference type="InterPro" id="IPR006137">
    <property type="entry name" value="NADH_UbQ_OxRdtase-like_20kDa"/>
</dbReference>
<feature type="binding site" evidence="13">
    <location>
        <position position="186"/>
    </location>
    <ligand>
        <name>[4Fe-4S] cluster</name>
        <dbReference type="ChEBI" id="CHEBI:49883"/>
        <label>1</label>
    </ligand>
</feature>
<dbReference type="Pfam" id="PF01058">
    <property type="entry name" value="Oxidored_q6"/>
    <property type="match status" value="1"/>
</dbReference>
<organism evidence="17 18">
    <name type="scientific">Thermanaerosceptrum fracticalcis</name>
    <dbReference type="NCBI Taxonomy" id="1712410"/>
    <lineage>
        <taxon>Bacteria</taxon>
        <taxon>Bacillati</taxon>
        <taxon>Bacillota</taxon>
        <taxon>Clostridia</taxon>
        <taxon>Eubacteriales</taxon>
        <taxon>Peptococcaceae</taxon>
        <taxon>Thermanaerosceptrum</taxon>
    </lineage>
</organism>
<evidence type="ECO:0000256" key="6">
    <source>
        <dbReference type="ARBA" id="ARBA00022485"/>
    </source>
</evidence>
<dbReference type="GO" id="GO:0009055">
    <property type="term" value="F:electron transfer activity"/>
    <property type="evidence" value="ECO:0007669"/>
    <property type="project" value="TreeGrafter"/>
</dbReference>
<dbReference type="Pfam" id="PF14720">
    <property type="entry name" value="NiFe_hyd_SSU_C"/>
    <property type="match status" value="1"/>
</dbReference>
<dbReference type="InterPro" id="IPR027394">
    <property type="entry name" value="Cytochrome-c3_hydrogenase_C"/>
</dbReference>
<protein>
    <submittedName>
        <fullName evidence="17">Hydrogenase small subunit</fullName>
    </submittedName>
</protein>
<evidence type="ECO:0000313" key="17">
    <source>
        <dbReference type="EMBL" id="QNB46880.1"/>
    </source>
</evidence>
<comment type="similarity">
    <text evidence="4">Belongs to the [NiFe]/[NiFeSe] hydrogenase small subunit family.</text>
</comment>
<feature type="binding site" evidence="13">
    <location>
        <position position="252"/>
    </location>
    <ligand>
        <name>[4Fe-4S] cluster</name>
        <dbReference type="ChEBI" id="CHEBI:49883"/>
        <label>2</label>
    </ligand>
</feature>
<feature type="binding site" evidence="13">
    <location>
        <position position="246"/>
    </location>
    <ligand>
        <name>[4Fe-4S] cluster</name>
        <dbReference type="ChEBI" id="CHEBI:49883"/>
        <label>2</label>
    </ligand>
</feature>
<feature type="binding site" evidence="13">
    <location>
        <position position="50"/>
    </location>
    <ligand>
        <name>[4Fe-4S] cluster</name>
        <dbReference type="ChEBI" id="CHEBI:49883"/>
        <label>1</label>
    </ligand>
</feature>
<dbReference type="InterPro" id="IPR019546">
    <property type="entry name" value="TAT_signal_bac_arc"/>
</dbReference>
<dbReference type="Gene3D" id="3.40.50.700">
    <property type="entry name" value="NADH:ubiquinone oxidoreductase-like, 20kDa subunit"/>
    <property type="match status" value="1"/>
</dbReference>
<comment type="cofactor">
    <cofactor evidence="2">
        <name>[4Fe-4S] cluster</name>
        <dbReference type="ChEBI" id="CHEBI:49883"/>
    </cofactor>
</comment>
<dbReference type="AlphaFoldDB" id="A0A7G6E476"/>
<reference evidence="17 18" key="1">
    <citation type="journal article" date="2019" name="Front. Microbiol.">
        <title>Thermoanaerosceptrum fracticalcis gen. nov. sp. nov., a Novel Fumarate-Fermenting Microorganism From a Deep Fractured Carbonate Aquifer of the US Great Basin.</title>
        <authorList>
            <person name="Hamilton-Brehm S.D."/>
            <person name="Stewart L.E."/>
            <person name="Zavarin M."/>
            <person name="Caldwell M."/>
            <person name="Lawson P.A."/>
            <person name="Onstott T.C."/>
            <person name="Grzymski J."/>
            <person name="Neveux I."/>
            <person name="Lollar B.S."/>
            <person name="Russell C.E."/>
            <person name="Moser D.P."/>
        </authorList>
    </citation>
    <scope>NUCLEOTIDE SEQUENCE [LARGE SCALE GENOMIC DNA]</scope>
    <source>
        <strain evidence="17 18">DRI-13</strain>
    </source>
</reference>
<feature type="binding site" evidence="13">
    <location>
        <position position="261"/>
    </location>
    <ligand>
        <name>[3Fe-4S] cluster</name>
        <dbReference type="ChEBI" id="CHEBI:21137"/>
    </ligand>
</feature>
<keyword evidence="7 13" id="KW-0479">Metal-binding</keyword>
<dbReference type="NCBIfam" id="TIGR00391">
    <property type="entry name" value="hydA"/>
    <property type="match status" value="1"/>
</dbReference>
<evidence type="ECO:0000259" key="15">
    <source>
        <dbReference type="Pfam" id="PF01058"/>
    </source>
</evidence>
<dbReference type="PIRSF" id="PIRSF000310">
    <property type="entry name" value="NiFe_hyd_ssu"/>
    <property type="match status" value="1"/>
</dbReference>
<comment type="cofactor">
    <cofactor evidence="1">
        <name>[3Fe-4S] cluster</name>
        <dbReference type="ChEBI" id="CHEBI:21137"/>
    </cofactor>
</comment>
<evidence type="ECO:0000256" key="4">
    <source>
        <dbReference type="ARBA" id="ARBA00006605"/>
    </source>
</evidence>
<evidence type="ECO:0000256" key="9">
    <source>
        <dbReference type="ARBA" id="ARBA00023002"/>
    </source>
</evidence>
<sequence length="404" mass="44733">MLTRREFLKLCATASLSLGLSNILISEMAEAFVQKLIPKPPLIWLELGTCTGESISLDNAVNPNLKVLLQDMIDLKYHWLLMQAQGEKAVQAIFETMDNHPNEYILVVEGSVITKDQGRYNMVFEYNNKMYTGIDALKLIAEKAKHVIAVGDCAAYGGPTAAFPNPSGAVGVWQVIDRKVINVPGCPSNADWMTGTIAHVVMYGEPELDDYNQPKMFFGQTIHDLCHRRSDFEAGKFASYPGEPGCLFKVGCKGPVTFADCPVRQWNNHINWPVEAGAPCIGCANPGFPDATMPFFQHLSNLQTSLKPINPLTVGKIAGAITALGIGSHLTFNVLTGRLGKHWLQGTVDTDETSQEKVKQEEIIMHKLDQVLHKQETLIDHNLRKKEGLINKMNKLVPRGRKKI</sequence>
<dbReference type="PRINTS" id="PR00614">
    <property type="entry name" value="NIHGNASESMLL"/>
</dbReference>
<comment type="subcellular location">
    <subcellularLocation>
        <location evidence="3">Cell envelope</location>
    </subcellularLocation>
</comment>
<accession>A0A7G6E476</accession>
<evidence type="ECO:0000256" key="13">
    <source>
        <dbReference type="PIRSR" id="PIRSR000310-1"/>
    </source>
</evidence>
<evidence type="ECO:0000256" key="2">
    <source>
        <dbReference type="ARBA" id="ARBA00001966"/>
    </source>
</evidence>
<feature type="binding site" evidence="13">
    <location>
        <position position="223"/>
    </location>
    <ligand>
        <name>[4Fe-4S] cluster</name>
        <dbReference type="ChEBI" id="CHEBI:49883"/>
        <label>2</label>
    </ligand>
</feature>
<dbReference type="InterPro" id="IPR037024">
    <property type="entry name" value="NiFe_Hase_small_N_sf"/>
</dbReference>
<dbReference type="InterPro" id="IPR006311">
    <property type="entry name" value="TAT_signal"/>
</dbReference>
<feature type="binding site" evidence="13">
    <location>
        <position position="283"/>
    </location>
    <ligand>
        <name>[3Fe-4S] cluster</name>
        <dbReference type="ChEBI" id="CHEBI:21137"/>
    </ligand>
</feature>
<feature type="binding site" evidence="13">
    <location>
        <position position="280"/>
    </location>
    <ligand>
        <name>[3Fe-4S] cluster</name>
        <dbReference type="ChEBI" id="CHEBI:21137"/>
    </ligand>
</feature>
<dbReference type="GO" id="GO:0051538">
    <property type="term" value="F:3 iron, 4 sulfur cluster binding"/>
    <property type="evidence" value="ECO:0007669"/>
    <property type="project" value="UniProtKB-KW"/>
</dbReference>
<evidence type="ECO:0000256" key="14">
    <source>
        <dbReference type="SAM" id="SignalP"/>
    </source>
</evidence>
<evidence type="ECO:0000256" key="3">
    <source>
        <dbReference type="ARBA" id="ARBA00004196"/>
    </source>
</evidence>
<dbReference type="PANTHER" id="PTHR30013:SF7">
    <property type="entry name" value="HYDROGENASE-2 SMALL CHAIN"/>
    <property type="match status" value="1"/>
</dbReference>
<proteinExistence type="inferred from homology"/>
<dbReference type="RefSeq" id="WP_051965432.1">
    <property type="nucleotide sequence ID" value="NZ_CP045798.1"/>
</dbReference>
<dbReference type="GO" id="GO:0008901">
    <property type="term" value="F:ferredoxin hydrogenase activity"/>
    <property type="evidence" value="ECO:0007669"/>
    <property type="project" value="InterPro"/>
</dbReference>
<evidence type="ECO:0000256" key="12">
    <source>
        <dbReference type="ARBA" id="ARBA00023291"/>
    </source>
</evidence>
<evidence type="ECO:0000313" key="18">
    <source>
        <dbReference type="Proteomes" id="UP000515847"/>
    </source>
</evidence>
<feature type="chain" id="PRO_5039167727" evidence="14">
    <location>
        <begin position="32"/>
        <end position="404"/>
    </location>
</feature>
<gene>
    <name evidence="17" type="ORF">BR63_11505</name>
</gene>
<dbReference type="SUPFAM" id="SSF56770">
    <property type="entry name" value="HydA/Nqo6-like"/>
    <property type="match status" value="1"/>
</dbReference>
<keyword evidence="9" id="KW-0560">Oxidoreductase</keyword>
<dbReference type="InterPro" id="IPR001821">
    <property type="entry name" value="NiFe_hydrogenase_ssu"/>
</dbReference>
<dbReference type="GO" id="GO:0016020">
    <property type="term" value="C:membrane"/>
    <property type="evidence" value="ECO:0007669"/>
    <property type="project" value="TreeGrafter"/>
</dbReference>
<keyword evidence="18" id="KW-1185">Reference proteome</keyword>
<evidence type="ECO:0000256" key="7">
    <source>
        <dbReference type="ARBA" id="ARBA00022723"/>
    </source>
</evidence>
<keyword evidence="12 13" id="KW-0003">3Fe-4S</keyword>
<dbReference type="InterPro" id="IPR037148">
    <property type="entry name" value="NiFe-Hase_small_C_sf"/>
</dbReference>
<keyword evidence="10 13" id="KW-0408">Iron</keyword>
<dbReference type="Proteomes" id="UP000515847">
    <property type="component" value="Chromosome"/>
</dbReference>
<keyword evidence="8 14" id="KW-0732">Signal</keyword>
<dbReference type="EMBL" id="CP045798">
    <property type="protein sequence ID" value="QNB46880.1"/>
    <property type="molecule type" value="Genomic_DNA"/>
</dbReference>
<dbReference type="NCBIfam" id="TIGR01409">
    <property type="entry name" value="TAT_signal_seq"/>
    <property type="match status" value="1"/>
</dbReference>
<evidence type="ECO:0000256" key="10">
    <source>
        <dbReference type="ARBA" id="ARBA00023004"/>
    </source>
</evidence>
<dbReference type="GO" id="GO:0046872">
    <property type="term" value="F:metal ion binding"/>
    <property type="evidence" value="ECO:0007669"/>
    <property type="project" value="UniProtKB-KW"/>
</dbReference>
<dbReference type="OrthoDB" id="9766729at2"/>
<evidence type="ECO:0000256" key="5">
    <source>
        <dbReference type="ARBA" id="ARBA00011771"/>
    </source>
</evidence>
<dbReference type="GO" id="GO:0051539">
    <property type="term" value="F:4 iron, 4 sulfur cluster binding"/>
    <property type="evidence" value="ECO:0007669"/>
    <property type="project" value="UniProtKB-KW"/>
</dbReference>
<feature type="domain" description="NADH:ubiquinone oxidoreductase-like 20kDa subunit" evidence="15">
    <location>
        <begin position="50"/>
        <end position="199"/>
    </location>
</feature>
<dbReference type="GO" id="GO:0009061">
    <property type="term" value="P:anaerobic respiration"/>
    <property type="evidence" value="ECO:0007669"/>
    <property type="project" value="TreeGrafter"/>
</dbReference>
<keyword evidence="11 13" id="KW-0411">Iron-sulfur</keyword>
<feature type="domain" description="Cytochrome-c3 hydrogenase C-terminal" evidence="16">
    <location>
        <begin position="218"/>
        <end position="295"/>
    </location>
</feature>